<accession>A0ABS8P727</accession>
<sequence>MSGIWIVGATGRTGRALAARLAGDHEVVLVGRDATRLQALADPLGARVRAIGSIDRVPAAVRGGDAAVVVNLVGPYPTTGPRLASACPPGTHYVDLANELDGVRGLLATHDEAVATRRTVVTGAGFGVLATESVARRLCTGRPAPAAIRVDGLPSVRSEPGPVGEALAATVVEGMAAGGRRYDGGRLVPAPPASDVEDLVLPDGTTARTAGMPSGELEAAYRASGAPRVVAASALAPSGPAARVLLPAVATVLGVPLVRRAAIPALARLRLPDRPPARDVSWARARVREVDGTVRTAWLRAGDAMDFTIAAAAEVTERLARGEGEPGACTPAAAFGPELATAAGARFVLDDETV</sequence>
<dbReference type="PANTHER" id="PTHR43781">
    <property type="entry name" value="SACCHAROPINE DEHYDROGENASE"/>
    <property type="match status" value="1"/>
</dbReference>
<comment type="caution">
    <text evidence="2">The sequence shown here is derived from an EMBL/GenBank/DDBJ whole genome shotgun (WGS) entry which is preliminary data.</text>
</comment>
<evidence type="ECO:0000313" key="2">
    <source>
        <dbReference type="EMBL" id="MCD2193732.1"/>
    </source>
</evidence>
<keyword evidence="3" id="KW-1185">Reference proteome</keyword>
<dbReference type="PANTHER" id="PTHR43781:SF1">
    <property type="entry name" value="SACCHAROPINE DEHYDROGENASE"/>
    <property type="match status" value="1"/>
</dbReference>
<protein>
    <submittedName>
        <fullName evidence="2">NAD(P)H-binding protein</fullName>
    </submittedName>
</protein>
<dbReference type="InterPro" id="IPR005097">
    <property type="entry name" value="Sacchrp_dh_NADP-bd"/>
</dbReference>
<proteinExistence type="predicted"/>
<gene>
    <name evidence="2" type="ORF">LQ327_10120</name>
</gene>
<dbReference type="RefSeq" id="WP_230732350.1">
    <property type="nucleotide sequence ID" value="NZ_JAJNDB010000001.1"/>
</dbReference>
<dbReference type="Gene3D" id="3.40.50.720">
    <property type="entry name" value="NAD(P)-binding Rossmann-like Domain"/>
    <property type="match status" value="1"/>
</dbReference>
<reference evidence="2 3" key="1">
    <citation type="submission" date="2021-11" db="EMBL/GenBank/DDBJ databases">
        <title>Draft genome sequence of Actinomycetospora sp. SF1 isolated from the rhizosphere soil.</title>
        <authorList>
            <person name="Duangmal K."/>
            <person name="Chantavorakit T."/>
        </authorList>
    </citation>
    <scope>NUCLEOTIDE SEQUENCE [LARGE SCALE GENOMIC DNA]</scope>
    <source>
        <strain evidence="2 3">TBRC 5722</strain>
    </source>
</reference>
<evidence type="ECO:0000313" key="3">
    <source>
        <dbReference type="Proteomes" id="UP001199469"/>
    </source>
</evidence>
<organism evidence="2 3">
    <name type="scientific">Actinomycetospora endophytica</name>
    <dbReference type="NCBI Taxonomy" id="2291215"/>
    <lineage>
        <taxon>Bacteria</taxon>
        <taxon>Bacillati</taxon>
        <taxon>Actinomycetota</taxon>
        <taxon>Actinomycetes</taxon>
        <taxon>Pseudonocardiales</taxon>
        <taxon>Pseudonocardiaceae</taxon>
        <taxon>Actinomycetospora</taxon>
    </lineage>
</organism>
<evidence type="ECO:0000259" key="1">
    <source>
        <dbReference type="Pfam" id="PF03435"/>
    </source>
</evidence>
<dbReference type="EMBL" id="JAJNDB010000001">
    <property type="protein sequence ID" value="MCD2193732.1"/>
    <property type="molecule type" value="Genomic_DNA"/>
</dbReference>
<feature type="domain" description="Saccharopine dehydrogenase NADP binding" evidence="1">
    <location>
        <begin position="4"/>
        <end position="98"/>
    </location>
</feature>
<name>A0ABS8P727_9PSEU</name>
<dbReference type="InterPro" id="IPR036291">
    <property type="entry name" value="NAD(P)-bd_dom_sf"/>
</dbReference>
<dbReference type="Pfam" id="PF03435">
    <property type="entry name" value="Sacchrp_dh_NADP"/>
    <property type="match status" value="1"/>
</dbReference>
<dbReference type="SUPFAM" id="SSF51735">
    <property type="entry name" value="NAD(P)-binding Rossmann-fold domains"/>
    <property type="match status" value="1"/>
</dbReference>
<dbReference type="Proteomes" id="UP001199469">
    <property type="component" value="Unassembled WGS sequence"/>
</dbReference>